<feature type="domain" description="HAMP" evidence="13">
    <location>
        <begin position="200"/>
        <end position="253"/>
    </location>
</feature>
<dbReference type="eggNOG" id="COG2205">
    <property type="taxonomic scope" value="Bacteria"/>
</dbReference>
<dbReference type="Gene3D" id="3.30.565.10">
    <property type="entry name" value="Histidine kinase-like ATPase, C-terminal domain"/>
    <property type="match status" value="1"/>
</dbReference>
<dbReference type="AlphaFoldDB" id="A0A1T3NVT9"/>
<dbReference type="PROSITE" id="PS50109">
    <property type="entry name" value="HIS_KIN"/>
    <property type="match status" value="1"/>
</dbReference>
<accession>A0A1T3NVT9</accession>
<dbReference type="SUPFAM" id="SSF47384">
    <property type="entry name" value="Homodimeric domain of signal transducing histidine kinase"/>
    <property type="match status" value="1"/>
</dbReference>
<evidence type="ECO:0000256" key="7">
    <source>
        <dbReference type="ARBA" id="ARBA00022777"/>
    </source>
</evidence>
<dbReference type="Pfam" id="PF02518">
    <property type="entry name" value="HATPase_c"/>
    <property type="match status" value="1"/>
</dbReference>
<keyword evidence="8 11" id="KW-1133">Transmembrane helix</keyword>
<dbReference type="InterPro" id="IPR005467">
    <property type="entry name" value="His_kinase_dom"/>
</dbReference>
<dbReference type="SUPFAM" id="SSF158472">
    <property type="entry name" value="HAMP domain-like"/>
    <property type="match status" value="1"/>
</dbReference>
<evidence type="ECO:0000256" key="9">
    <source>
        <dbReference type="ARBA" id="ARBA00023012"/>
    </source>
</evidence>
<dbReference type="InterPro" id="IPR003661">
    <property type="entry name" value="HisK_dim/P_dom"/>
</dbReference>
<keyword evidence="6 11" id="KW-0812">Transmembrane</keyword>
<dbReference type="RefSeq" id="WP_078975015.1">
    <property type="nucleotide sequence ID" value="NZ_MWQN01000001.1"/>
</dbReference>
<evidence type="ECO:0000259" key="13">
    <source>
        <dbReference type="PROSITE" id="PS50885"/>
    </source>
</evidence>
<keyword evidence="15" id="KW-1185">Reference proteome</keyword>
<organism evidence="14 15">
    <name type="scientific">Embleya scabrispora</name>
    <dbReference type="NCBI Taxonomy" id="159449"/>
    <lineage>
        <taxon>Bacteria</taxon>
        <taxon>Bacillati</taxon>
        <taxon>Actinomycetota</taxon>
        <taxon>Actinomycetes</taxon>
        <taxon>Kitasatosporales</taxon>
        <taxon>Streptomycetaceae</taxon>
        <taxon>Embleya</taxon>
    </lineage>
</organism>
<proteinExistence type="predicted"/>
<dbReference type="OrthoDB" id="9786919at2"/>
<evidence type="ECO:0000313" key="14">
    <source>
        <dbReference type="EMBL" id="OPC80762.1"/>
    </source>
</evidence>
<dbReference type="GO" id="GO:0005886">
    <property type="term" value="C:plasma membrane"/>
    <property type="evidence" value="ECO:0007669"/>
    <property type="project" value="UniProtKB-SubCell"/>
</dbReference>
<feature type="transmembrane region" description="Helical" evidence="11">
    <location>
        <begin position="176"/>
        <end position="195"/>
    </location>
</feature>
<dbReference type="CDD" id="cd06225">
    <property type="entry name" value="HAMP"/>
    <property type="match status" value="1"/>
</dbReference>
<dbReference type="InterPro" id="IPR050428">
    <property type="entry name" value="TCS_sensor_his_kinase"/>
</dbReference>
<evidence type="ECO:0000313" key="15">
    <source>
        <dbReference type="Proteomes" id="UP000190037"/>
    </source>
</evidence>
<dbReference type="PANTHER" id="PTHR45436:SF5">
    <property type="entry name" value="SENSOR HISTIDINE KINASE TRCS"/>
    <property type="match status" value="1"/>
</dbReference>
<reference evidence="14 15" key="1">
    <citation type="submission" date="2017-03" db="EMBL/GenBank/DDBJ databases">
        <title>Draft genome sequence of Streptomyces scabrisporus NF3, endophyte isolated from Amphipterygium adstringens.</title>
        <authorList>
            <person name="Vazquez M."/>
            <person name="Ceapa C.D."/>
            <person name="Rodriguez Luna D."/>
            <person name="Sanchez Esquivel S."/>
        </authorList>
    </citation>
    <scope>NUCLEOTIDE SEQUENCE [LARGE SCALE GENOMIC DNA]</scope>
    <source>
        <strain evidence="14 15">NF3</strain>
    </source>
</reference>
<dbReference type="InterPro" id="IPR004358">
    <property type="entry name" value="Sig_transdc_His_kin-like_C"/>
</dbReference>
<dbReference type="SMART" id="SM00388">
    <property type="entry name" value="HisKA"/>
    <property type="match status" value="1"/>
</dbReference>
<comment type="catalytic activity">
    <reaction evidence="1">
        <text>ATP + protein L-histidine = ADP + protein N-phospho-L-histidine.</text>
        <dbReference type="EC" id="2.7.13.3"/>
    </reaction>
</comment>
<dbReference type="CDD" id="cd00082">
    <property type="entry name" value="HisKA"/>
    <property type="match status" value="1"/>
</dbReference>
<name>A0A1T3NVT9_9ACTN</name>
<sequence>MRTRLLALLLALMTAVLIALGIPLAISRAAAHQQELIRDRVDDLTRFVSDTQLTVVSDTLRAQTESGVPPGPDAVDLDMLRSELERYEAVYGIRVGAFDRRGQPIAVSRQGFRVDPRSPAFTEALAGRRSDDPGQVWPWQRDRIVVAVPVIHRGDVVAVVLTDSPTGRMRSKIQRVWLILFAGEVVAVLAALLLATRLTGWVLRPVRVLDSVTHEIATGRLGARVAGAQGPPELRRLARSFNEMADHVETVVDQQRAFAADASHQLRNPLSALLLRIEELGLSLPPGHGETLEGVRDEGRRLTRVLDELLELALAENARPSARAVDVAALVHERVDAWQTLARSRARRFAQEGPLALTGNVDPVTLGSALDAILDNALKFAPEDSTITVACAAVGGEVEIRVSDRGPGLTFEEMRRVGDRFWRSPRHQNVDGSGLGLSIARTLLAASGGTIDFAAREGGGLTVTLTVPRAD</sequence>
<dbReference type="PRINTS" id="PR00344">
    <property type="entry name" value="BCTRLSENSOR"/>
</dbReference>
<keyword evidence="5" id="KW-0808">Transferase</keyword>
<dbReference type="InterPro" id="IPR036097">
    <property type="entry name" value="HisK_dim/P_sf"/>
</dbReference>
<dbReference type="EC" id="2.7.13.3" evidence="3"/>
<dbReference type="Pfam" id="PF00672">
    <property type="entry name" value="HAMP"/>
    <property type="match status" value="1"/>
</dbReference>
<dbReference type="EMBL" id="MWQN01000001">
    <property type="protein sequence ID" value="OPC80762.1"/>
    <property type="molecule type" value="Genomic_DNA"/>
</dbReference>
<dbReference type="Gene3D" id="1.10.287.130">
    <property type="match status" value="1"/>
</dbReference>
<evidence type="ECO:0000256" key="4">
    <source>
        <dbReference type="ARBA" id="ARBA00022553"/>
    </source>
</evidence>
<dbReference type="Gene3D" id="6.10.340.10">
    <property type="match status" value="1"/>
</dbReference>
<keyword evidence="7 14" id="KW-0418">Kinase</keyword>
<gene>
    <name evidence="14" type="ORF">B4N89_07155</name>
</gene>
<dbReference type="PROSITE" id="PS50885">
    <property type="entry name" value="HAMP"/>
    <property type="match status" value="1"/>
</dbReference>
<comment type="subcellular location">
    <subcellularLocation>
        <location evidence="2">Cell membrane</location>
    </subcellularLocation>
</comment>
<keyword evidence="9" id="KW-0902">Two-component regulatory system</keyword>
<dbReference type="InterPro" id="IPR036890">
    <property type="entry name" value="HATPase_C_sf"/>
</dbReference>
<dbReference type="Proteomes" id="UP000190037">
    <property type="component" value="Unassembled WGS sequence"/>
</dbReference>
<dbReference type="InterPro" id="IPR003660">
    <property type="entry name" value="HAMP_dom"/>
</dbReference>
<comment type="caution">
    <text evidence="14">The sequence shown here is derived from an EMBL/GenBank/DDBJ whole genome shotgun (WGS) entry which is preliminary data.</text>
</comment>
<keyword evidence="4" id="KW-0597">Phosphoprotein</keyword>
<protein>
    <recommendedName>
        <fullName evidence="3">histidine kinase</fullName>
        <ecNumber evidence="3">2.7.13.3</ecNumber>
    </recommendedName>
</protein>
<evidence type="ECO:0000256" key="2">
    <source>
        <dbReference type="ARBA" id="ARBA00004236"/>
    </source>
</evidence>
<dbReference type="SUPFAM" id="SSF55874">
    <property type="entry name" value="ATPase domain of HSP90 chaperone/DNA topoisomerase II/histidine kinase"/>
    <property type="match status" value="1"/>
</dbReference>
<dbReference type="CDD" id="cd00075">
    <property type="entry name" value="HATPase"/>
    <property type="match status" value="1"/>
</dbReference>
<evidence type="ECO:0000256" key="1">
    <source>
        <dbReference type="ARBA" id="ARBA00000085"/>
    </source>
</evidence>
<evidence type="ECO:0000256" key="8">
    <source>
        <dbReference type="ARBA" id="ARBA00022989"/>
    </source>
</evidence>
<dbReference type="GO" id="GO:0000155">
    <property type="term" value="F:phosphorelay sensor kinase activity"/>
    <property type="evidence" value="ECO:0007669"/>
    <property type="project" value="InterPro"/>
</dbReference>
<evidence type="ECO:0000256" key="3">
    <source>
        <dbReference type="ARBA" id="ARBA00012438"/>
    </source>
</evidence>
<evidence type="ECO:0000256" key="5">
    <source>
        <dbReference type="ARBA" id="ARBA00022679"/>
    </source>
</evidence>
<dbReference type="SMART" id="SM00387">
    <property type="entry name" value="HATPase_c"/>
    <property type="match status" value="1"/>
</dbReference>
<evidence type="ECO:0000256" key="6">
    <source>
        <dbReference type="ARBA" id="ARBA00022692"/>
    </source>
</evidence>
<keyword evidence="10 11" id="KW-0472">Membrane</keyword>
<evidence type="ECO:0000256" key="11">
    <source>
        <dbReference type="SAM" id="Phobius"/>
    </source>
</evidence>
<dbReference type="Pfam" id="PF00512">
    <property type="entry name" value="HisKA"/>
    <property type="match status" value="1"/>
</dbReference>
<dbReference type="InterPro" id="IPR003594">
    <property type="entry name" value="HATPase_dom"/>
</dbReference>
<evidence type="ECO:0000259" key="12">
    <source>
        <dbReference type="PROSITE" id="PS50109"/>
    </source>
</evidence>
<feature type="domain" description="Histidine kinase" evidence="12">
    <location>
        <begin position="261"/>
        <end position="471"/>
    </location>
</feature>
<dbReference type="PANTHER" id="PTHR45436">
    <property type="entry name" value="SENSOR HISTIDINE KINASE YKOH"/>
    <property type="match status" value="1"/>
</dbReference>
<dbReference type="STRING" id="159449.B4N89_07155"/>
<evidence type="ECO:0000256" key="10">
    <source>
        <dbReference type="ARBA" id="ARBA00023136"/>
    </source>
</evidence>
<dbReference type="SMART" id="SM00304">
    <property type="entry name" value="HAMP"/>
    <property type="match status" value="1"/>
</dbReference>